<organism evidence="1 2">
    <name type="scientific">Desulfonema magnum</name>
    <dbReference type="NCBI Taxonomy" id="45655"/>
    <lineage>
        <taxon>Bacteria</taxon>
        <taxon>Pseudomonadati</taxon>
        <taxon>Thermodesulfobacteriota</taxon>
        <taxon>Desulfobacteria</taxon>
        <taxon>Desulfobacterales</taxon>
        <taxon>Desulfococcaceae</taxon>
        <taxon>Desulfonema</taxon>
    </lineage>
</organism>
<dbReference type="Proteomes" id="UP000663722">
    <property type="component" value="Chromosome"/>
</dbReference>
<gene>
    <name evidence="1" type="ORF">dnm_011150</name>
</gene>
<protein>
    <submittedName>
        <fullName evidence="1">Uncharacterized protein</fullName>
    </submittedName>
</protein>
<evidence type="ECO:0000313" key="2">
    <source>
        <dbReference type="Proteomes" id="UP000663722"/>
    </source>
</evidence>
<dbReference type="AlphaFoldDB" id="A0A975BGQ4"/>
<dbReference type="KEGG" id="dmm:dnm_011150"/>
<accession>A0A975BGQ4</accession>
<sequence>MTGLPQIRYNQNNSGKMQKIASLNFCTPDIFLILIIC</sequence>
<reference evidence="1" key="1">
    <citation type="journal article" date="2021" name="Microb. Physiol.">
        <title>Proteogenomic Insights into the Physiology of Marine, Sulfate-Reducing, Filamentous Desulfonema limicola and Desulfonema magnum.</title>
        <authorList>
            <person name="Schnaars V."/>
            <person name="Wohlbrand L."/>
            <person name="Scheve S."/>
            <person name="Hinrichs C."/>
            <person name="Reinhardt R."/>
            <person name="Rabus R."/>
        </authorList>
    </citation>
    <scope>NUCLEOTIDE SEQUENCE</scope>
    <source>
        <strain evidence="1">4be13</strain>
    </source>
</reference>
<keyword evidence="2" id="KW-1185">Reference proteome</keyword>
<name>A0A975BGQ4_9BACT</name>
<proteinExistence type="predicted"/>
<dbReference type="EMBL" id="CP061800">
    <property type="protein sequence ID" value="QTA85111.1"/>
    <property type="molecule type" value="Genomic_DNA"/>
</dbReference>
<evidence type="ECO:0000313" key="1">
    <source>
        <dbReference type="EMBL" id="QTA85111.1"/>
    </source>
</evidence>